<feature type="domain" description="SLH" evidence="1">
    <location>
        <begin position="36"/>
        <end position="98"/>
    </location>
</feature>
<accession>A0ABW1ILU2</accession>
<proteinExistence type="predicted"/>
<feature type="domain" description="SLH" evidence="1">
    <location>
        <begin position="167"/>
        <end position="229"/>
    </location>
</feature>
<gene>
    <name evidence="2" type="ORF">ACFPXP_06330</name>
</gene>
<protein>
    <submittedName>
        <fullName evidence="2">S-layer homology domain-containing protein</fullName>
    </submittedName>
</protein>
<evidence type="ECO:0000313" key="3">
    <source>
        <dbReference type="Proteomes" id="UP001596250"/>
    </source>
</evidence>
<keyword evidence="3" id="KW-1185">Reference proteome</keyword>
<sequence>MGKQKHSVFIWLLVAALVLPLAGLQGKTASAAGEGVITSFSDVSQTHWASKFITKLALQEIIQGSEGKFSPDNDVTQQEAIIMVVRFMGWGDEQPQGEVILGPLAASDWAKNYVYTALKHQLINMNEEQALLDEDENWGEKPASREWISRLLIRALGEQSAGADASLSNFSDANTVSAWALDYVKAAVQLGLLNGIDGKIAPKVTVSRAQMATFLSQAEKYLDAYQPVVSVGRVASISENAISITPENSDVEPYTISSAAKVFRADQNVGQIRLSEIEQFDLVYIIHHGGQAYYIELMEEAELTTTEGTLAELYLADGIISLNVNGTPQIFSLSSSTSITDMNGNGMQLSELKLNSKIAVSQDPYQNDNKVVLIQVLEVPVNKVSDAKWVKQENGQVTVFDTVSGKEESYAVAESTQYVYGTRAIEASQLQKDDVIRYEVTNSVVTKVELITPVTPLLETKEGTFVSANYDDYLKTYIVNMRLQDNSLKAYYVTKDVKVTLSGMTSASMNDLVSQDQVRIGLNQNEEIVSIEVLNRSVEYKYQYTVRYYDQKNNRLLVDEYNETLLISEDTKLTAFGTNVSFSDAATYLTPDKKVDLVFTGNRLIQINISNKYTGSINKIDTVGKEITIATKDGRTMSFNWDAYLVVSIVDSTSSSVHNLKIGDEVIIALDNNNKFINQVEVKREKVFTVTEVNVSGNRLKLKDAAGKTQDLYLSSTVALTNESGTAVTLSSIAAGDRLIGMYTGYTLTELRKARISNGSITQVNTDAKSVVLKDYSGTESTVTLSSVSGLTVGDRIEVAKDNTGLILVTELTAEEKTFWKYDYAADVLYVKKKDVNDTNYTYNASDDVVFTSGGVSVGATAFKDGDKIKLYFQNGVLVEVAKL</sequence>
<dbReference type="EMBL" id="JBHSQV010000035">
    <property type="protein sequence ID" value="MFC5986047.1"/>
    <property type="molecule type" value="Genomic_DNA"/>
</dbReference>
<dbReference type="Pfam" id="PF00395">
    <property type="entry name" value="SLH"/>
    <property type="match status" value="2"/>
</dbReference>
<dbReference type="PROSITE" id="PS51272">
    <property type="entry name" value="SLH"/>
    <property type="match status" value="2"/>
</dbReference>
<comment type="caution">
    <text evidence="2">The sequence shown here is derived from an EMBL/GenBank/DDBJ whole genome shotgun (WGS) entry which is preliminary data.</text>
</comment>
<reference evidence="3" key="1">
    <citation type="journal article" date="2019" name="Int. J. Syst. Evol. Microbiol.">
        <title>The Global Catalogue of Microorganisms (GCM) 10K type strain sequencing project: providing services to taxonomists for standard genome sequencing and annotation.</title>
        <authorList>
            <consortium name="The Broad Institute Genomics Platform"/>
            <consortium name="The Broad Institute Genome Sequencing Center for Infectious Disease"/>
            <person name="Wu L."/>
            <person name="Ma J."/>
        </authorList>
    </citation>
    <scope>NUCLEOTIDE SEQUENCE [LARGE SCALE GENOMIC DNA]</scope>
    <source>
        <strain evidence="3">CCM 8749</strain>
    </source>
</reference>
<evidence type="ECO:0000313" key="2">
    <source>
        <dbReference type="EMBL" id="MFC5986047.1"/>
    </source>
</evidence>
<dbReference type="Proteomes" id="UP001596250">
    <property type="component" value="Unassembled WGS sequence"/>
</dbReference>
<evidence type="ECO:0000259" key="1">
    <source>
        <dbReference type="PROSITE" id="PS51272"/>
    </source>
</evidence>
<organism evidence="2 3">
    <name type="scientific">Marinicrinis lubricantis</name>
    <dbReference type="NCBI Taxonomy" id="2086470"/>
    <lineage>
        <taxon>Bacteria</taxon>
        <taxon>Bacillati</taxon>
        <taxon>Bacillota</taxon>
        <taxon>Bacilli</taxon>
        <taxon>Bacillales</taxon>
        <taxon>Paenibacillaceae</taxon>
    </lineage>
</organism>
<dbReference type="InterPro" id="IPR001119">
    <property type="entry name" value="SLH_dom"/>
</dbReference>
<dbReference type="RefSeq" id="WP_379893367.1">
    <property type="nucleotide sequence ID" value="NZ_CBCSCT010000004.1"/>
</dbReference>
<name>A0ABW1ILU2_9BACL</name>